<name>A0A1G7Z768_9SPHI</name>
<gene>
    <name evidence="5" type="ORF">SAMN05421827_11579</name>
</gene>
<dbReference type="InterPro" id="IPR035386">
    <property type="entry name" value="Arm-DNA-bind_5"/>
</dbReference>
<dbReference type="GO" id="GO:0003677">
    <property type="term" value="F:DNA binding"/>
    <property type="evidence" value="ECO:0007669"/>
    <property type="project" value="UniProtKB-KW"/>
</dbReference>
<comment type="similarity">
    <text evidence="1">Belongs to the 'phage' integrase family.</text>
</comment>
<organism evidence="5 6">
    <name type="scientific">Pedobacter terrae</name>
    <dbReference type="NCBI Taxonomy" id="405671"/>
    <lineage>
        <taxon>Bacteria</taxon>
        <taxon>Pseudomonadati</taxon>
        <taxon>Bacteroidota</taxon>
        <taxon>Sphingobacteriia</taxon>
        <taxon>Sphingobacteriales</taxon>
        <taxon>Sphingobacteriaceae</taxon>
        <taxon>Pedobacter</taxon>
    </lineage>
</organism>
<evidence type="ECO:0000259" key="4">
    <source>
        <dbReference type="PROSITE" id="PS51898"/>
    </source>
</evidence>
<reference evidence="6" key="1">
    <citation type="submission" date="2016-10" db="EMBL/GenBank/DDBJ databases">
        <authorList>
            <person name="Varghese N."/>
            <person name="Submissions S."/>
        </authorList>
    </citation>
    <scope>NUCLEOTIDE SEQUENCE [LARGE SCALE GENOMIC DNA]</scope>
    <source>
        <strain evidence="6">DSM 17933</strain>
    </source>
</reference>
<dbReference type="InterPro" id="IPR010998">
    <property type="entry name" value="Integrase_recombinase_N"/>
</dbReference>
<evidence type="ECO:0000256" key="2">
    <source>
        <dbReference type="ARBA" id="ARBA00023125"/>
    </source>
</evidence>
<dbReference type="Proteomes" id="UP000199643">
    <property type="component" value="Unassembled WGS sequence"/>
</dbReference>
<proteinExistence type="inferred from homology"/>
<accession>A0A1G7Z768</accession>
<protein>
    <submittedName>
        <fullName evidence="5">Site-specific recombinase XerD</fullName>
    </submittedName>
</protein>
<dbReference type="AlphaFoldDB" id="A0A1G7Z768"/>
<dbReference type="InterPro" id="IPR050090">
    <property type="entry name" value="Tyrosine_recombinase_XerCD"/>
</dbReference>
<keyword evidence="2" id="KW-0238">DNA-binding</keyword>
<sequence>MATCNVYHDKRREKKKGLYPIKIRVTHERKTKYFDTVFAVSEGDFIKIQTGNRVTDELRKVKIRIEKLLKKAEEVIWDLEYFDFEVFTIRFKDTGDRNDLIYLLRSKAKRLKEEKFLSNSNLYAQAANLLERFVKIEKKSSKLLIRDLTPDFLKSFQRWALNTNYIIEKNKAKKERKYSVTTIGMYLIRVKAIINGQIEAGLMRAARSPFGKGKYIIPKSRISKRPLEKQEIIAIANFETSDPKQIFARDMFIFSYLANGMNFFDIFMLKWMDIKSDAFYFVRQKTSSKLPDKQIRVFINQRIQNIIDRHGDRKEGNPYIFDIVPRRADLETATKKIRSQISQVNLSLKQIAATLNITQEISTYYARHTFATMMHELGASLFTIKDVIGHEDIKSTQVYVSGEKKERLMQLQNRLLEDETI</sequence>
<evidence type="ECO:0000256" key="1">
    <source>
        <dbReference type="ARBA" id="ARBA00008857"/>
    </source>
</evidence>
<dbReference type="GO" id="GO:0006310">
    <property type="term" value="P:DNA recombination"/>
    <property type="evidence" value="ECO:0007669"/>
    <property type="project" value="UniProtKB-KW"/>
</dbReference>
<dbReference type="RefSeq" id="WP_090502198.1">
    <property type="nucleotide sequence ID" value="NZ_FNCH01000015.1"/>
</dbReference>
<dbReference type="Pfam" id="PF13102">
    <property type="entry name" value="Phage_int_SAM_5"/>
    <property type="match status" value="1"/>
</dbReference>
<evidence type="ECO:0000256" key="3">
    <source>
        <dbReference type="ARBA" id="ARBA00023172"/>
    </source>
</evidence>
<dbReference type="PROSITE" id="PS51898">
    <property type="entry name" value="TYR_RECOMBINASE"/>
    <property type="match status" value="1"/>
</dbReference>
<dbReference type="PANTHER" id="PTHR30349:SF64">
    <property type="entry name" value="PROPHAGE INTEGRASE INTD-RELATED"/>
    <property type="match status" value="1"/>
</dbReference>
<keyword evidence="6" id="KW-1185">Reference proteome</keyword>
<dbReference type="InterPro" id="IPR013762">
    <property type="entry name" value="Integrase-like_cat_sf"/>
</dbReference>
<dbReference type="Gene3D" id="1.10.150.130">
    <property type="match status" value="1"/>
</dbReference>
<dbReference type="InterPro" id="IPR025269">
    <property type="entry name" value="SAM-like_dom"/>
</dbReference>
<dbReference type="PANTHER" id="PTHR30349">
    <property type="entry name" value="PHAGE INTEGRASE-RELATED"/>
    <property type="match status" value="1"/>
</dbReference>
<dbReference type="InterPro" id="IPR011010">
    <property type="entry name" value="DNA_brk_join_enz"/>
</dbReference>
<dbReference type="SUPFAM" id="SSF56349">
    <property type="entry name" value="DNA breaking-rejoining enzymes"/>
    <property type="match status" value="1"/>
</dbReference>
<dbReference type="InterPro" id="IPR002104">
    <property type="entry name" value="Integrase_catalytic"/>
</dbReference>
<dbReference type="EMBL" id="FNCH01000015">
    <property type="protein sequence ID" value="SDH03960.1"/>
    <property type="molecule type" value="Genomic_DNA"/>
</dbReference>
<dbReference type="OrthoDB" id="1094492at2"/>
<evidence type="ECO:0000313" key="5">
    <source>
        <dbReference type="EMBL" id="SDH03960.1"/>
    </source>
</evidence>
<dbReference type="STRING" id="405671.SAMN05421827_11579"/>
<feature type="domain" description="Tyr recombinase" evidence="4">
    <location>
        <begin position="222"/>
        <end position="413"/>
    </location>
</feature>
<dbReference type="Pfam" id="PF17293">
    <property type="entry name" value="Arm-DNA-bind_5"/>
    <property type="match status" value="1"/>
</dbReference>
<dbReference type="Gene3D" id="1.10.443.10">
    <property type="entry name" value="Intergrase catalytic core"/>
    <property type="match status" value="1"/>
</dbReference>
<evidence type="ECO:0000313" key="6">
    <source>
        <dbReference type="Proteomes" id="UP000199643"/>
    </source>
</evidence>
<dbReference type="Pfam" id="PF00589">
    <property type="entry name" value="Phage_integrase"/>
    <property type="match status" value="1"/>
</dbReference>
<keyword evidence="3" id="KW-0233">DNA recombination</keyword>
<dbReference type="GO" id="GO:0015074">
    <property type="term" value="P:DNA integration"/>
    <property type="evidence" value="ECO:0007669"/>
    <property type="project" value="InterPro"/>
</dbReference>